<feature type="signal peptide" evidence="5">
    <location>
        <begin position="1"/>
        <end position="21"/>
    </location>
</feature>
<dbReference type="EMBL" id="JACHWR010000001">
    <property type="protein sequence ID" value="MBB3040257.1"/>
    <property type="molecule type" value="Genomic_DNA"/>
</dbReference>
<dbReference type="RefSeq" id="WP_183590308.1">
    <property type="nucleotide sequence ID" value="NZ_JACHWR010000001.1"/>
</dbReference>
<evidence type="ECO:0000313" key="7">
    <source>
        <dbReference type="EMBL" id="MBB3040257.1"/>
    </source>
</evidence>
<comment type="caution">
    <text evidence="7">The sequence shown here is derived from an EMBL/GenBank/DDBJ whole genome shotgun (WGS) entry which is preliminary data.</text>
</comment>
<dbReference type="GO" id="GO:0004065">
    <property type="term" value="F:arylsulfatase activity"/>
    <property type="evidence" value="ECO:0007669"/>
    <property type="project" value="TreeGrafter"/>
</dbReference>
<dbReference type="PANTHER" id="PTHR42693">
    <property type="entry name" value="ARYLSULFATASE FAMILY MEMBER"/>
    <property type="match status" value="1"/>
</dbReference>
<sequence>MITRRRLLASAAATPPAIALAAGELADPAVAAELAASAAAGAAAGKNFLIFITDQDRKVQHFPKGWEQKNLPGLTRLKRHGVSFENAFCNASMCSPSRASLLTGLYPAQHGVKYTLELDMPAGDYPQVELSPDLTNVASVMKAAGYEVVFKGKWHLSKPLGDDWAPEDLARFGFDRWNPPDAGANQDISEAGGGVTDHDGRIMDEDGDAATGHEGVLQFIRGRAGATKPWCMIVSLVNPHDVLMYPGPANMDPPKYEQAGYLPEDGWFDGDIGLPPTYDEDLSTKPKCQARFVKLFGLAGKLRTRRQKLNYLNFYGNLMKLVDGYLVDILDELKATGQLDDTIVIRTSDHGEMGLAHQMQQKNFNAYEETLRVPLVFSNPVLYPRARRSQQLVSHVDLLPTLASLVKAPRTARDPQWRGVDYAAQVLGATSKHTQDRVVFTFDDWQAGQARGPYIPPPNRIVAVRERRWKLAKYYDESGRKKPEWEMYDLRRDPLERRNLAHRPKRMTPQQRAHFRRLKKRIRKVQRHRLAPLAGAGRGR</sequence>
<dbReference type="PROSITE" id="PS00523">
    <property type="entry name" value="SULFATASE_1"/>
    <property type="match status" value="1"/>
</dbReference>
<dbReference type="CDD" id="cd16035">
    <property type="entry name" value="sulfatase_like"/>
    <property type="match status" value="1"/>
</dbReference>
<organism evidence="7 8">
    <name type="scientific">Nocardioides soli</name>
    <dbReference type="NCBI Taxonomy" id="1036020"/>
    <lineage>
        <taxon>Bacteria</taxon>
        <taxon>Bacillati</taxon>
        <taxon>Actinomycetota</taxon>
        <taxon>Actinomycetes</taxon>
        <taxon>Propionibacteriales</taxon>
        <taxon>Nocardioidaceae</taxon>
        <taxon>Nocardioides</taxon>
    </lineage>
</organism>
<dbReference type="InterPro" id="IPR050738">
    <property type="entry name" value="Sulfatase"/>
</dbReference>
<dbReference type="GO" id="GO:0046872">
    <property type="term" value="F:metal ion binding"/>
    <property type="evidence" value="ECO:0007669"/>
    <property type="project" value="UniProtKB-KW"/>
</dbReference>
<evidence type="ECO:0000256" key="5">
    <source>
        <dbReference type="SAM" id="SignalP"/>
    </source>
</evidence>
<dbReference type="SUPFAM" id="SSF53649">
    <property type="entry name" value="Alkaline phosphatase-like"/>
    <property type="match status" value="1"/>
</dbReference>
<proteinExistence type="inferred from homology"/>
<keyword evidence="8" id="KW-1185">Reference proteome</keyword>
<keyword evidence="5" id="KW-0732">Signal</keyword>
<dbReference type="InterPro" id="IPR000917">
    <property type="entry name" value="Sulfatase_N"/>
</dbReference>
<evidence type="ECO:0000313" key="8">
    <source>
        <dbReference type="Proteomes" id="UP000589626"/>
    </source>
</evidence>
<name>A0A7W4VRX0_9ACTN</name>
<reference evidence="7 8" key="1">
    <citation type="submission" date="2020-08" db="EMBL/GenBank/DDBJ databases">
        <title>Sequencing the genomes of 1000 actinobacteria strains.</title>
        <authorList>
            <person name="Klenk H.-P."/>
        </authorList>
    </citation>
    <scope>NUCLEOTIDE SEQUENCE [LARGE SCALE GENOMIC DNA]</scope>
    <source>
        <strain evidence="7 8">DSM 105498</strain>
    </source>
</reference>
<feature type="chain" id="PRO_5030510150" evidence="5">
    <location>
        <begin position="22"/>
        <end position="540"/>
    </location>
</feature>
<evidence type="ECO:0000259" key="6">
    <source>
        <dbReference type="Pfam" id="PF00884"/>
    </source>
</evidence>
<dbReference type="Proteomes" id="UP000589626">
    <property type="component" value="Unassembled WGS sequence"/>
</dbReference>
<evidence type="ECO:0000256" key="3">
    <source>
        <dbReference type="ARBA" id="ARBA00022801"/>
    </source>
</evidence>
<accession>A0A7W4VRX0</accession>
<evidence type="ECO:0000256" key="4">
    <source>
        <dbReference type="ARBA" id="ARBA00022837"/>
    </source>
</evidence>
<keyword evidence="3" id="KW-0378">Hydrolase</keyword>
<dbReference type="Gene3D" id="3.40.720.10">
    <property type="entry name" value="Alkaline Phosphatase, subunit A"/>
    <property type="match status" value="1"/>
</dbReference>
<keyword evidence="4" id="KW-0106">Calcium</keyword>
<protein>
    <submittedName>
        <fullName evidence="7">Arylsulfatase A-like enzyme</fullName>
    </submittedName>
</protein>
<dbReference type="Pfam" id="PF00884">
    <property type="entry name" value="Sulfatase"/>
    <property type="match status" value="1"/>
</dbReference>
<keyword evidence="2" id="KW-0479">Metal-binding</keyword>
<dbReference type="PROSITE" id="PS51318">
    <property type="entry name" value="TAT"/>
    <property type="match status" value="1"/>
</dbReference>
<comment type="similarity">
    <text evidence="1">Belongs to the sulfatase family.</text>
</comment>
<dbReference type="InterPro" id="IPR017850">
    <property type="entry name" value="Alkaline_phosphatase_core_sf"/>
</dbReference>
<feature type="domain" description="Sulfatase N-terminal" evidence="6">
    <location>
        <begin position="49"/>
        <end position="406"/>
    </location>
</feature>
<dbReference type="InterPro" id="IPR024607">
    <property type="entry name" value="Sulfatase_CS"/>
</dbReference>
<evidence type="ECO:0000256" key="1">
    <source>
        <dbReference type="ARBA" id="ARBA00008779"/>
    </source>
</evidence>
<dbReference type="AlphaFoldDB" id="A0A7W4VRX0"/>
<gene>
    <name evidence="7" type="ORF">FHU40_000058</name>
</gene>
<dbReference type="PANTHER" id="PTHR42693:SF53">
    <property type="entry name" value="ENDO-4-O-SULFATASE"/>
    <property type="match status" value="1"/>
</dbReference>
<dbReference type="InterPro" id="IPR006311">
    <property type="entry name" value="TAT_signal"/>
</dbReference>
<evidence type="ECO:0000256" key="2">
    <source>
        <dbReference type="ARBA" id="ARBA00022723"/>
    </source>
</evidence>